<gene>
    <name evidence="2" type="ORF">DICPUDRAFT_31687</name>
</gene>
<organism evidence="2 3">
    <name type="scientific">Dictyostelium purpureum</name>
    <name type="common">Slime mold</name>
    <dbReference type="NCBI Taxonomy" id="5786"/>
    <lineage>
        <taxon>Eukaryota</taxon>
        <taxon>Amoebozoa</taxon>
        <taxon>Evosea</taxon>
        <taxon>Eumycetozoa</taxon>
        <taxon>Dictyostelia</taxon>
        <taxon>Dictyosteliales</taxon>
        <taxon>Dictyosteliaceae</taxon>
        <taxon>Dictyostelium</taxon>
    </lineage>
</organism>
<dbReference type="PANTHER" id="PTHR31648">
    <property type="entry name" value="TRANSMEMBRANE PROTEIN-RELATED"/>
    <property type="match status" value="1"/>
</dbReference>
<evidence type="ECO:0000313" key="3">
    <source>
        <dbReference type="Proteomes" id="UP000001064"/>
    </source>
</evidence>
<evidence type="ECO:0000313" key="2">
    <source>
        <dbReference type="EMBL" id="EGC36509.1"/>
    </source>
</evidence>
<dbReference type="VEuPathDB" id="AmoebaDB:DICPUDRAFT_31687"/>
<reference evidence="3" key="1">
    <citation type="journal article" date="2011" name="Genome Biol.">
        <title>Comparative genomics of the social amoebae Dictyostelium discoideum and Dictyostelium purpureum.</title>
        <authorList>
            <consortium name="US DOE Joint Genome Institute (JGI-PGF)"/>
            <person name="Sucgang R."/>
            <person name="Kuo A."/>
            <person name="Tian X."/>
            <person name="Salerno W."/>
            <person name="Parikh A."/>
            <person name="Feasley C.L."/>
            <person name="Dalin E."/>
            <person name="Tu H."/>
            <person name="Huang E."/>
            <person name="Barry K."/>
            <person name="Lindquist E."/>
            <person name="Shapiro H."/>
            <person name="Bruce D."/>
            <person name="Schmutz J."/>
            <person name="Salamov A."/>
            <person name="Fey P."/>
            <person name="Gaudet P."/>
            <person name="Anjard C."/>
            <person name="Babu M.M."/>
            <person name="Basu S."/>
            <person name="Bushmanova Y."/>
            <person name="van der Wel H."/>
            <person name="Katoh-Kurasawa M."/>
            <person name="Dinh C."/>
            <person name="Coutinho P.M."/>
            <person name="Saito T."/>
            <person name="Elias M."/>
            <person name="Schaap P."/>
            <person name="Kay R.R."/>
            <person name="Henrissat B."/>
            <person name="Eichinger L."/>
            <person name="Rivero F."/>
            <person name="Putnam N.H."/>
            <person name="West C.M."/>
            <person name="Loomis W.F."/>
            <person name="Chisholm R.L."/>
            <person name="Shaulsky G."/>
            <person name="Strassmann J.E."/>
            <person name="Queller D.C."/>
            <person name="Kuspa A."/>
            <person name="Grigoriev I.V."/>
        </authorList>
    </citation>
    <scope>NUCLEOTIDE SEQUENCE [LARGE SCALE GENOMIC DNA]</scope>
    <source>
        <strain evidence="3">QSDP1</strain>
    </source>
</reference>
<dbReference type="EMBL" id="GL871024">
    <property type="protein sequence ID" value="EGC36509.1"/>
    <property type="molecule type" value="Genomic_DNA"/>
</dbReference>
<keyword evidence="1" id="KW-0732">Signal</keyword>
<feature type="signal peptide" evidence="1">
    <location>
        <begin position="1"/>
        <end position="19"/>
    </location>
</feature>
<dbReference type="InterPro" id="IPR040310">
    <property type="entry name" value="DDB_G0292248"/>
</dbReference>
<dbReference type="FunCoup" id="F0ZHR6">
    <property type="interactions" value="398"/>
</dbReference>
<dbReference type="RefSeq" id="XP_003286954.1">
    <property type="nucleotide sequence ID" value="XM_003286906.1"/>
</dbReference>
<dbReference type="InParanoid" id="F0ZHR6"/>
<sequence length="240" mass="26333">MKVLNCLVFLLLSVYCVASIKIGSNTGTSHQTKSCFDSIDGFSTGFEAVSYNTYYPGQSGKFEPLSYSENGYQTVDFNAQSMFIDFEINIEGGQQIGKLWGFSQNKTQYVVTTINNNDYCIEQPLQFAIPSSIPDSSKVGTVVLGNTVCDVYHIVDSITGNYTSQYAIVDQATCALMSSTVKNQPNTTIGSAVINFFDYQPNVDTQSLQLPSICITNPIIPTNSPTSVPKYLGHFNLFKN</sequence>
<accession>F0ZHR6</accession>
<protein>
    <submittedName>
        <fullName evidence="2">Uncharacterized protein</fullName>
    </submittedName>
</protein>
<dbReference type="PANTHER" id="PTHR31648:SF3">
    <property type="entry name" value="TRANSMEMBRANE PROTEIN"/>
    <property type="match status" value="1"/>
</dbReference>
<keyword evidence="3" id="KW-1185">Reference proteome</keyword>
<dbReference type="KEGG" id="dpp:DICPUDRAFT_31687"/>
<dbReference type="Pfam" id="PF25544">
    <property type="entry name" value="Ependymin_amoebozoa"/>
    <property type="match status" value="1"/>
</dbReference>
<dbReference type="Proteomes" id="UP000001064">
    <property type="component" value="Unassembled WGS sequence"/>
</dbReference>
<feature type="chain" id="PRO_5003261709" evidence="1">
    <location>
        <begin position="20"/>
        <end position="240"/>
    </location>
</feature>
<proteinExistence type="predicted"/>
<dbReference type="GeneID" id="10500459"/>
<dbReference type="AlphaFoldDB" id="F0ZHR6"/>
<evidence type="ECO:0000256" key="1">
    <source>
        <dbReference type="SAM" id="SignalP"/>
    </source>
</evidence>
<dbReference type="eggNOG" id="ENOG502RHZU">
    <property type="taxonomic scope" value="Eukaryota"/>
</dbReference>
<dbReference type="OMA" id="NNEMTAM"/>
<name>F0ZHR6_DICPU</name>